<dbReference type="PANTHER" id="PTHR30250">
    <property type="entry name" value="PST FAMILY PREDICTED COLANIC ACID TRANSPORTER"/>
    <property type="match status" value="1"/>
</dbReference>
<feature type="transmembrane region" description="Helical" evidence="6">
    <location>
        <begin position="381"/>
        <end position="404"/>
    </location>
</feature>
<dbReference type="InterPro" id="IPR024923">
    <property type="entry name" value="PG_synth_SpoVB"/>
</dbReference>
<keyword evidence="5 6" id="KW-0472">Membrane</keyword>
<feature type="transmembrane region" description="Helical" evidence="6">
    <location>
        <begin position="307"/>
        <end position="328"/>
    </location>
</feature>
<keyword evidence="4 6" id="KW-1133">Transmembrane helix</keyword>
<dbReference type="GO" id="GO:0005886">
    <property type="term" value="C:plasma membrane"/>
    <property type="evidence" value="ECO:0007669"/>
    <property type="project" value="UniProtKB-SubCell"/>
</dbReference>
<feature type="transmembrane region" description="Helical" evidence="6">
    <location>
        <begin position="438"/>
        <end position="462"/>
    </location>
</feature>
<dbReference type="EMBL" id="FMWK01000005">
    <property type="protein sequence ID" value="SCZ78234.1"/>
    <property type="molecule type" value="Genomic_DNA"/>
</dbReference>
<dbReference type="CDD" id="cd13124">
    <property type="entry name" value="MATE_SpoVB_like"/>
    <property type="match status" value="1"/>
</dbReference>
<evidence type="ECO:0000256" key="2">
    <source>
        <dbReference type="ARBA" id="ARBA00022475"/>
    </source>
</evidence>
<reference evidence="7 8" key="1">
    <citation type="submission" date="2016-10" db="EMBL/GenBank/DDBJ databases">
        <authorList>
            <person name="de Groot N.N."/>
        </authorList>
    </citation>
    <scope>NUCLEOTIDE SEQUENCE [LARGE SCALE GENOMIC DNA]</scope>
    <source>
        <strain evidence="7 8">DSM 10317</strain>
    </source>
</reference>
<protein>
    <submittedName>
        <fullName evidence="7">Stage V sporulation protein B</fullName>
    </submittedName>
</protein>
<evidence type="ECO:0000313" key="7">
    <source>
        <dbReference type="EMBL" id="SCZ78234.1"/>
    </source>
</evidence>
<keyword evidence="3 6" id="KW-0812">Transmembrane</keyword>
<dbReference type="RefSeq" id="WP_090162031.1">
    <property type="nucleotide sequence ID" value="NZ_FMWK01000005.1"/>
</dbReference>
<dbReference type="PANTHER" id="PTHR30250:SF21">
    <property type="entry name" value="LIPID II FLIPPASE MURJ"/>
    <property type="match status" value="1"/>
</dbReference>
<gene>
    <name evidence="7" type="ORF">SAMN02910350_01156</name>
</gene>
<comment type="subcellular location">
    <subcellularLocation>
        <location evidence="1">Cell membrane</location>
        <topology evidence="1">Multi-pass membrane protein</topology>
    </subcellularLocation>
</comment>
<feature type="transmembrane region" description="Helical" evidence="6">
    <location>
        <begin position="167"/>
        <end position="184"/>
    </location>
</feature>
<dbReference type="Pfam" id="PF01943">
    <property type="entry name" value="Polysacc_synt"/>
    <property type="match status" value="1"/>
</dbReference>
<evidence type="ECO:0000313" key="8">
    <source>
        <dbReference type="Proteomes" id="UP000199428"/>
    </source>
</evidence>
<feature type="transmembrane region" description="Helical" evidence="6">
    <location>
        <begin position="250"/>
        <end position="271"/>
    </location>
</feature>
<dbReference type="InterPro" id="IPR002797">
    <property type="entry name" value="Polysacc_synth"/>
</dbReference>
<evidence type="ECO:0000256" key="4">
    <source>
        <dbReference type="ARBA" id="ARBA00022989"/>
    </source>
</evidence>
<organism evidence="7 8">
    <name type="scientific">Pseudobutyrivibrio xylanivorans</name>
    <dbReference type="NCBI Taxonomy" id="185007"/>
    <lineage>
        <taxon>Bacteria</taxon>
        <taxon>Bacillati</taxon>
        <taxon>Bacillota</taxon>
        <taxon>Clostridia</taxon>
        <taxon>Lachnospirales</taxon>
        <taxon>Lachnospiraceae</taxon>
        <taxon>Pseudobutyrivibrio</taxon>
    </lineage>
</organism>
<feature type="transmembrane region" description="Helical" evidence="6">
    <location>
        <begin position="474"/>
        <end position="496"/>
    </location>
</feature>
<sequence length="560" mass="60175">MTTRNKRSDTKFLMQGSILAMASIISRIVGLIYRVPLTATIGKTGNDYYGTAYEIYNIILLISSYSIPLAVSKLVSARMAKGHVKDANKVLHGALLFAFITGGSASLIVFFGAEFFTGSLLKTPLSAIALKVLAPTLLVVAILGVFRGFFQGLGTMIPSAISQIGEQIVNAIVSVVAANILFSYGKKVGGVLGNVKGYAAAYGAAGGTLGTSTGAAFALIFVLFIFFAFKKVFKKMMQKDKHRNSEGYNEIMSTLIMTIIPVLLSTTVYNISSIIDQGIFKNFALYQGHDAAAISESWGVFTGQYKVLINVPLAIASAMAASTVPSLTAAFNSNDSALVKKQINMANRFVMVIAFPCCVGMMVLASPIMQLLFNDTEKSSGLMLMIGGCSIIFYSLSTLSNGILQGLDKMTIPVKNALIALFAHVGFLFLLMEVFDLHIYAVIIANAFYALLMCFLNQSAVLKYSGARIDIKKVFLAPLEASALMGVIVYLVYRLLYGFVSLNASSNIANFVACIVSIIAGVIVYFVSMLLFKGVDEETLMKFPGGAKLCSIAYSLHLLR</sequence>
<feature type="transmembrane region" description="Helical" evidence="6">
    <location>
        <begin position="95"/>
        <end position="113"/>
    </location>
</feature>
<dbReference type="Proteomes" id="UP000199428">
    <property type="component" value="Unassembled WGS sequence"/>
</dbReference>
<feature type="transmembrane region" description="Helical" evidence="6">
    <location>
        <begin position="125"/>
        <end position="146"/>
    </location>
</feature>
<evidence type="ECO:0000256" key="5">
    <source>
        <dbReference type="ARBA" id="ARBA00023136"/>
    </source>
</evidence>
<dbReference type="InterPro" id="IPR050833">
    <property type="entry name" value="Poly_Biosynth_Transport"/>
</dbReference>
<feature type="transmembrane region" description="Helical" evidence="6">
    <location>
        <begin position="12"/>
        <end position="35"/>
    </location>
</feature>
<evidence type="ECO:0000256" key="6">
    <source>
        <dbReference type="SAM" id="Phobius"/>
    </source>
</evidence>
<evidence type="ECO:0000256" key="3">
    <source>
        <dbReference type="ARBA" id="ARBA00022692"/>
    </source>
</evidence>
<keyword evidence="2" id="KW-1003">Cell membrane</keyword>
<dbReference type="PIRSF" id="PIRSF038958">
    <property type="entry name" value="PG_synth_SpoVB"/>
    <property type="match status" value="1"/>
</dbReference>
<feature type="transmembrane region" description="Helical" evidence="6">
    <location>
        <begin position="55"/>
        <end position="75"/>
    </location>
</feature>
<feature type="transmembrane region" description="Helical" evidence="6">
    <location>
        <begin position="349"/>
        <end position="369"/>
    </location>
</feature>
<feature type="transmembrane region" description="Helical" evidence="6">
    <location>
        <begin position="204"/>
        <end position="229"/>
    </location>
</feature>
<evidence type="ECO:0000256" key="1">
    <source>
        <dbReference type="ARBA" id="ARBA00004651"/>
    </source>
</evidence>
<proteinExistence type="predicted"/>
<feature type="transmembrane region" description="Helical" evidence="6">
    <location>
        <begin position="508"/>
        <end position="532"/>
    </location>
</feature>
<name>A0A1G5RVT9_PSEXY</name>
<dbReference type="AlphaFoldDB" id="A0A1G5RVT9"/>
<feature type="transmembrane region" description="Helical" evidence="6">
    <location>
        <begin position="416"/>
        <end position="432"/>
    </location>
</feature>
<accession>A0A1G5RVT9</accession>